<protein>
    <submittedName>
        <fullName evidence="1">Uncharacterized protein</fullName>
    </submittedName>
</protein>
<evidence type="ECO:0000313" key="1">
    <source>
        <dbReference type="EMBL" id="OHU92552.1"/>
    </source>
</evidence>
<dbReference type="STRING" id="1859457.BET10_03575"/>
<dbReference type="EMBL" id="MKJU01000006">
    <property type="protein sequence ID" value="OHU92552.1"/>
    <property type="molecule type" value="Genomic_DNA"/>
</dbReference>
<gene>
    <name evidence="1" type="ORF">BET10_03575</name>
</gene>
<evidence type="ECO:0000313" key="2">
    <source>
        <dbReference type="Proteomes" id="UP000179786"/>
    </source>
</evidence>
<keyword evidence="2" id="KW-1185">Reference proteome</keyword>
<proteinExistence type="predicted"/>
<dbReference type="OrthoDB" id="9964571at2"/>
<accession>A0A1S1MXR0</accession>
<organism evidence="1 2">
    <name type="scientific">Pseudoalteromonas amylolytica</name>
    <dbReference type="NCBI Taxonomy" id="1859457"/>
    <lineage>
        <taxon>Bacteria</taxon>
        <taxon>Pseudomonadati</taxon>
        <taxon>Pseudomonadota</taxon>
        <taxon>Gammaproteobacteria</taxon>
        <taxon>Alteromonadales</taxon>
        <taxon>Pseudoalteromonadaceae</taxon>
        <taxon>Pseudoalteromonas</taxon>
    </lineage>
</organism>
<comment type="caution">
    <text evidence="1">The sequence shown here is derived from an EMBL/GenBank/DDBJ whole genome shotgun (WGS) entry which is preliminary data.</text>
</comment>
<dbReference type="RefSeq" id="WP_070983112.1">
    <property type="nucleotide sequence ID" value="NZ_MKJU01000006.1"/>
</dbReference>
<reference evidence="1 2" key="1">
    <citation type="submission" date="2016-09" db="EMBL/GenBank/DDBJ databases">
        <title>Pseudoalteromonas amylolytica sp. nov., isolated from the surface seawater.</title>
        <authorList>
            <person name="Wu Y.-H."/>
            <person name="Cheng H."/>
            <person name="Jin X.-B."/>
            <person name="Wang C.-S."/>
            <person name="Xu X.-W."/>
        </authorList>
    </citation>
    <scope>NUCLEOTIDE SEQUENCE [LARGE SCALE GENOMIC DNA]</scope>
    <source>
        <strain evidence="1 2">JW1</strain>
    </source>
</reference>
<dbReference type="AlphaFoldDB" id="A0A1S1MXR0"/>
<dbReference type="Proteomes" id="UP000179786">
    <property type="component" value="Unassembled WGS sequence"/>
</dbReference>
<sequence length="115" mass="13184">MSRNTDYIFDVADGWQAITKNIDEILGTSNFNDDHIEAINEAGYTVDNYQKVEMANFSIEFFKSSFNHKYPYLLQVSDSYDVNFILIANYISLQQCVAELVTNEKSLLELSSNMS</sequence>
<name>A0A1S1MXR0_9GAMM</name>